<evidence type="ECO:0000313" key="1">
    <source>
        <dbReference type="EMBL" id="KAG1901645.1"/>
    </source>
</evidence>
<dbReference type="EMBL" id="JABBWK010000021">
    <property type="protein sequence ID" value="KAG1901645.1"/>
    <property type="molecule type" value="Genomic_DNA"/>
</dbReference>
<accession>A0AAD4E8F1</accession>
<evidence type="ECO:0000313" key="2">
    <source>
        <dbReference type="Proteomes" id="UP001195769"/>
    </source>
</evidence>
<dbReference type="AlphaFoldDB" id="A0AAD4E8F1"/>
<comment type="caution">
    <text evidence="1">The sequence shown here is derived from an EMBL/GenBank/DDBJ whole genome shotgun (WGS) entry which is preliminary data.</text>
</comment>
<organism evidence="1 2">
    <name type="scientific">Suillus fuscotomentosus</name>
    <dbReference type="NCBI Taxonomy" id="1912939"/>
    <lineage>
        <taxon>Eukaryota</taxon>
        <taxon>Fungi</taxon>
        <taxon>Dikarya</taxon>
        <taxon>Basidiomycota</taxon>
        <taxon>Agaricomycotina</taxon>
        <taxon>Agaricomycetes</taxon>
        <taxon>Agaricomycetidae</taxon>
        <taxon>Boletales</taxon>
        <taxon>Suillineae</taxon>
        <taxon>Suillaceae</taxon>
        <taxon>Suillus</taxon>
    </lineage>
</organism>
<protein>
    <submittedName>
        <fullName evidence="1">Uncharacterized protein</fullName>
    </submittedName>
</protein>
<sequence length="149" mass="16744">MTGIGLIEGGSTDLLTTNGRQQLGSPWLELERGSTLTHCKRRATAWISMAQARTRIDKLTSCKRWPTTWMSMTVARTRTNILTKSRKRWAKTWINMAVAQTKINTLTSTRPATIAPAYEYSSVLTSALEKALSWPINLDTRESDSNLIE</sequence>
<name>A0AAD4E8F1_9AGAM</name>
<proteinExistence type="predicted"/>
<keyword evidence="2" id="KW-1185">Reference proteome</keyword>
<reference evidence="1" key="1">
    <citation type="journal article" date="2020" name="New Phytol.">
        <title>Comparative genomics reveals dynamic genome evolution in host specialist ectomycorrhizal fungi.</title>
        <authorList>
            <person name="Lofgren L.A."/>
            <person name="Nguyen N.H."/>
            <person name="Vilgalys R."/>
            <person name="Ruytinx J."/>
            <person name="Liao H.L."/>
            <person name="Branco S."/>
            <person name="Kuo A."/>
            <person name="LaButti K."/>
            <person name="Lipzen A."/>
            <person name="Andreopoulos W."/>
            <person name="Pangilinan J."/>
            <person name="Riley R."/>
            <person name="Hundley H."/>
            <person name="Na H."/>
            <person name="Barry K."/>
            <person name="Grigoriev I.V."/>
            <person name="Stajich J.E."/>
            <person name="Kennedy P.G."/>
        </authorList>
    </citation>
    <scope>NUCLEOTIDE SEQUENCE</scope>
    <source>
        <strain evidence="1">FC203</strain>
    </source>
</reference>
<gene>
    <name evidence="1" type="ORF">F5891DRAFT_1028629</name>
</gene>
<dbReference type="GeneID" id="64655784"/>
<dbReference type="Proteomes" id="UP001195769">
    <property type="component" value="Unassembled WGS sequence"/>
</dbReference>
<dbReference type="RefSeq" id="XP_041227220.1">
    <property type="nucleotide sequence ID" value="XM_041361486.1"/>
</dbReference>